<accession>A0ABS7ZRQ9</accession>
<evidence type="ECO:0000313" key="3">
    <source>
        <dbReference type="Proteomes" id="UP000714380"/>
    </source>
</evidence>
<comment type="caution">
    <text evidence="2">The sequence shown here is derived from an EMBL/GenBank/DDBJ whole genome shotgun (WGS) entry which is preliminary data.</text>
</comment>
<dbReference type="Proteomes" id="UP000714380">
    <property type="component" value="Unassembled WGS sequence"/>
</dbReference>
<proteinExistence type="predicted"/>
<dbReference type="RefSeq" id="WP_225675465.1">
    <property type="nucleotide sequence ID" value="NZ_JAEDAH010000079.1"/>
</dbReference>
<protein>
    <recommendedName>
        <fullName evidence="4">Rap1a immunity protein domain-containing protein</fullName>
    </recommendedName>
</protein>
<name>A0ABS7ZRQ9_9GAMM</name>
<feature type="signal peptide" evidence="1">
    <location>
        <begin position="1"/>
        <end position="22"/>
    </location>
</feature>
<dbReference type="EMBL" id="JAEDAH010000079">
    <property type="protein sequence ID" value="MCA6064466.1"/>
    <property type="molecule type" value="Genomic_DNA"/>
</dbReference>
<gene>
    <name evidence="2" type="ORF">I9W95_12690</name>
</gene>
<evidence type="ECO:0008006" key="4">
    <source>
        <dbReference type="Google" id="ProtNLM"/>
    </source>
</evidence>
<organism evidence="2 3">
    <name type="scientific">Thalassolituus marinus</name>
    <dbReference type="NCBI Taxonomy" id="671053"/>
    <lineage>
        <taxon>Bacteria</taxon>
        <taxon>Pseudomonadati</taxon>
        <taxon>Pseudomonadota</taxon>
        <taxon>Gammaproteobacteria</taxon>
        <taxon>Oceanospirillales</taxon>
        <taxon>Oceanospirillaceae</taxon>
        <taxon>Thalassolituus</taxon>
    </lineage>
</organism>
<keyword evidence="1" id="KW-0732">Signal</keyword>
<evidence type="ECO:0000313" key="2">
    <source>
        <dbReference type="EMBL" id="MCA6064466.1"/>
    </source>
</evidence>
<evidence type="ECO:0000256" key="1">
    <source>
        <dbReference type="SAM" id="SignalP"/>
    </source>
</evidence>
<reference evidence="2 3" key="1">
    <citation type="submission" date="2020-12" db="EMBL/GenBank/DDBJ databases">
        <title>Novel Thalassolituus-related marine hydrocarbonoclastic bacteria mediated algae-derived hydrocarbons mineralization in twilight zone of the northern South China Sea.</title>
        <authorList>
            <person name="Dong C."/>
        </authorList>
    </citation>
    <scope>NUCLEOTIDE SEQUENCE [LARGE SCALE GENOMIC DNA]</scope>
    <source>
        <strain evidence="2 3">IMCC1826</strain>
    </source>
</reference>
<feature type="chain" id="PRO_5046545073" description="Rap1a immunity protein domain-containing protein" evidence="1">
    <location>
        <begin position="23"/>
        <end position="117"/>
    </location>
</feature>
<keyword evidence="3" id="KW-1185">Reference proteome</keyword>
<sequence>MSKFKLTMFSLFLLLRPAVASAEFTVENYHQFKGSEARFDDYLTGIGKGIFWANTVLGVEGHDKMFCIPPGASWDQGIILSVIDQEIRSPTYRDSWDSDVYIELIAVHAFKNKFPCP</sequence>